<evidence type="ECO:0000313" key="4">
    <source>
        <dbReference type="EMBL" id="OGG66125.1"/>
    </source>
</evidence>
<dbReference type="InterPro" id="IPR027417">
    <property type="entry name" value="P-loop_NTPase"/>
</dbReference>
<dbReference type="Gene3D" id="3.40.50.10810">
    <property type="entry name" value="Tandem AAA-ATPase domain"/>
    <property type="match status" value="1"/>
</dbReference>
<dbReference type="PROSITE" id="PS51192">
    <property type="entry name" value="HELICASE_ATP_BIND_1"/>
    <property type="match status" value="1"/>
</dbReference>
<dbReference type="InterPro" id="IPR014001">
    <property type="entry name" value="Helicase_ATP-bd"/>
</dbReference>
<dbReference type="CDD" id="cd02440">
    <property type="entry name" value="AdoMet_MTases"/>
    <property type="match status" value="1"/>
</dbReference>
<dbReference type="Gene3D" id="3.40.50.150">
    <property type="entry name" value="Vaccinia Virus protein VP39"/>
    <property type="match status" value="1"/>
</dbReference>
<dbReference type="EMBL" id="MFLK01000019">
    <property type="protein sequence ID" value="OGG66125.1"/>
    <property type="molecule type" value="Genomic_DNA"/>
</dbReference>
<dbReference type="InterPro" id="IPR000330">
    <property type="entry name" value="SNF2_N"/>
</dbReference>
<dbReference type="Gene3D" id="3.40.50.300">
    <property type="entry name" value="P-loop containing nucleotide triphosphate hydrolases"/>
    <property type="match status" value="1"/>
</dbReference>
<reference evidence="4 5" key="1">
    <citation type="journal article" date="2016" name="Nat. Commun.">
        <title>Thousands of microbial genomes shed light on interconnected biogeochemical processes in an aquifer system.</title>
        <authorList>
            <person name="Anantharaman K."/>
            <person name="Brown C.T."/>
            <person name="Hug L.A."/>
            <person name="Sharon I."/>
            <person name="Castelle C.J."/>
            <person name="Probst A.J."/>
            <person name="Thomas B.C."/>
            <person name="Singh A."/>
            <person name="Wilkins M.J."/>
            <person name="Karaoz U."/>
            <person name="Brodie E.L."/>
            <person name="Williams K.H."/>
            <person name="Hubbard S.S."/>
            <person name="Banfield J.F."/>
        </authorList>
    </citation>
    <scope>NUCLEOTIDE SEQUENCE [LARGE SCALE GENOMIC DNA]</scope>
</reference>
<proteinExistence type="predicted"/>
<feature type="region of interest" description="Disordered" evidence="2">
    <location>
        <begin position="1"/>
        <end position="42"/>
    </location>
</feature>
<feature type="domain" description="Helicase ATP-binding" evidence="3">
    <location>
        <begin position="1005"/>
        <end position="1180"/>
    </location>
</feature>
<name>A0A1F6DXH2_9BACT</name>
<dbReference type="InterPro" id="IPR038718">
    <property type="entry name" value="SNF2-like_sf"/>
</dbReference>
<dbReference type="GO" id="GO:0016787">
    <property type="term" value="F:hydrolase activity"/>
    <property type="evidence" value="ECO:0007669"/>
    <property type="project" value="UniProtKB-KW"/>
</dbReference>
<dbReference type="Pfam" id="PF00176">
    <property type="entry name" value="SNF2-rel_dom"/>
    <property type="match status" value="1"/>
</dbReference>
<dbReference type="SMART" id="SM00487">
    <property type="entry name" value="DEXDc"/>
    <property type="match status" value="1"/>
</dbReference>
<dbReference type="Pfam" id="PF08241">
    <property type="entry name" value="Methyltransf_11"/>
    <property type="match status" value="1"/>
</dbReference>
<evidence type="ECO:0000313" key="5">
    <source>
        <dbReference type="Proteomes" id="UP000177652"/>
    </source>
</evidence>
<evidence type="ECO:0000256" key="1">
    <source>
        <dbReference type="ARBA" id="ARBA00022801"/>
    </source>
</evidence>
<protein>
    <recommendedName>
        <fullName evidence="3">Helicase ATP-binding domain-containing protein</fullName>
    </recommendedName>
</protein>
<dbReference type="GO" id="GO:0005524">
    <property type="term" value="F:ATP binding"/>
    <property type="evidence" value="ECO:0007669"/>
    <property type="project" value="InterPro"/>
</dbReference>
<dbReference type="PANTHER" id="PTHR45766:SF6">
    <property type="entry name" value="SWI_SNF-RELATED MATRIX-ASSOCIATED ACTIN-DEPENDENT REGULATOR OF CHROMATIN SUBFAMILY A-LIKE PROTEIN 1"/>
    <property type="match status" value="1"/>
</dbReference>
<dbReference type="PANTHER" id="PTHR45766">
    <property type="entry name" value="DNA ANNEALING HELICASE AND ENDONUCLEASE ZRANB3 FAMILY MEMBER"/>
    <property type="match status" value="1"/>
</dbReference>
<feature type="compositionally biased region" description="Basic and acidic residues" evidence="2">
    <location>
        <begin position="1"/>
        <end position="37"/>
    </location>
</feature>
<gene>
    <name evidence="4" type="ORF">A3D71_02275</name>
</gene>
<evidence type="ECO:0000259" key="3">
    <source>
        <dbReference type="PROSITE" id="PS51192"/>
    </source>
</evidence>
<dbReference type="STRING" id="1798497.A3D71_02275"/>
<sequence>MGINSLEKRVFQKPDSGGHNDVPDDRTASTTENKKAPEFAPPGWMRRTEMISVLRGTIEEERERPINPSVVGSLIHDYLVAHPGRSDLQGEFNFLVKSTKGKDVLRPEKRSFFPPEVFNYVRQNIDKARAPLLSPEGWRALSPVIKELRDYSLDHTTGQKYLDAFIAGKVKAGEVHVLERRPRGGRGRASPVYSPEAIAYLKSEAIRTAAPVDWYTAGRLATELNEALGISIGHKVIKKYLKEYTKTHADVEHERTYRAVGPGETPHYSPDAVAHVRAKVERETPRDGWLTANAVAKELHAAVVTVRPFFEEFTQAHPDHQHLARSSAGEQTPFYSPEAVQYVRQKFLESHKAPADWMSSSALAVELEDDYQRTRDLLEEFVVAHPDQEHKYVQESARPDAEQWSYYSPEAVAYATKLSMERRAPQGWYTAGRLAHELRVGQQTVQNHIDAFLESNGPGEFRKEYSAPGRTLTWFYSPEVVAYVRKTVAENKANEPVEDLPAAPDGWMTVGGAARSLKVASSTAEAYLKEFVQKHGGEHQKRCRMRFVRYGQMQDGRPARHYSPEAIAYAKEKIEKVPMAEGQWKDWVTNKELAHELNVGQDATQIRLDTFVSGHGQEHKKDLKVNKVRRGKIVAGEIAAHFSPEAAGHVTKEISEIQTLPPTGWFTKYQAAPEIGVSPPTAGIYLEEFVSNNNPDHKAEFMVEFESKSGQKKMLRPEWHYSPEAIAYAKQRSQVLLNTPKAEEGWSAVSAIAENFGDSNDRLTKIIIERYFAENPDAPPPQMMRRRAVRKKTGLAVYGFPVLHYPPEVVEYTAARLREHKSERLAVANTVTVEEFLKEGEGLEKYKQLVTLFGSAQSVDLLYAMHPQFAGIPVEQVREGLAEYLGNYLLTPAPFSLTNVKGAEVYLKNKNFREGLREVIKGDCLHQVLLKKKGAPGVDEQGLFNEYIADLKSRAAALKSPELDETIVEVENYYRAVETLEKPKHIVDSLKSGRAFPDIYQKINIREISDKKRLLIADEMGVGKSASAILAKETLGIRTALVLVPSNTTETWQSYLSDKVEEGGKQVGYFKRGEAPRVFTVEGPEDLAALKDGSYDYVVVSHEKLNEYYMDGLKELDFGMLVVDEVHKLKNVSEGKRASNLIELSQKIDGDGKYLAMLSGTPVPNKVEDVAMILKLLHPERFRETENKALVSSIIKGDVLDLRALLVPYMQMKSLGEHIEMPELRESVIEVTLSPEEQDVYQILLEEDELTPTQKIQELRQFLMNHALNDITPGVPNSKVEAAHRELSAAFAEKDKVAMYVNDYITDVIRGNDSILPQLGLPPGVDVRVVHGGNRESRSAVQAEFNTSPGKMLLAISGDTADVGVDYSGGQGILFYNEPWNKAKKDQQEARVFRPGVSGDIESKTLITKGTIEEGMHRYIEAKQRAIEKLLRVVPLTESEREMLEKVEDVGEEDLGVNTEFAKYYFSSFDQMNRIFAAVKEMGEKDFTQFLERYGALYAECYQELGSRSYQGNASRVCATVIQNMAREQGKVNPRILDIASGPEMLRRHSSENTQGNIVSMDLNSEHFAGTEDRGQVVVGSFTKLPVGDDSMDYVNLSLALHYSKFVPSRGEYERAHVLAETSRVLKDGGRAVINMIYSLDFKDLKKLGEVAELFGLKVINEYSGEASAGGNYQSRIVTFEKVKGIGQTVDEIMPNLLKEDMEGLKLRRTDTGLKDSRRIISRFTMGGKEFTIEFNERDRKLLDAENKVLTEGEAVKKEYGSIEAIPRDEVIAHNFVRLRAGKKYILFKKIPEGGAVVIK</sequence>
<organism evidence="4 5">
    <name type="scientific">Candidatus Kaiserbacteria bacterium RIFCSPHIGHO2_02_FULL_55_20</name>
    <dbReference type="NCBI Taxonomy" id="1798497"/>
    <lineage>
        <taxon>Bacteria</taxon>
        <taxon>Candidatus Kaiseribacteriota</taxon>
    </lineage>
</organism>
<evidence type="ECO:0000256" key="2">
    <source>
        <dbReference type="SAM" id="MobiDB-lite"/>
    </source>
</evidence>
<keyword evidence="1" id="KW-0378">Hydrolase</keyword>
<dbReference type="SUPFAM" id="SSF52540">
    <property type="entry name" value="P-loop containing nucleoside triphosphate hydrolases"/>
    <property type="match status" value="2"/>
</dbReference>
<dbReference type="SUPFAM" id="SSF53335">
    <property type="entry name" value="S-adenosyl-L-methionine-dependent methyltransferases"/>
    <property type="match status" value="1"/>
</dbReference>
<dbReference type="InterPro" id="IPR029063">
    <property type="entry name" value="SAM-dependent_MTases_sf"/>
</dbReference>
<dbReference type="InterPro" id="IPR013216">
    <property type="entry name" value="Methyltransf_11"/>
</dbReference>
<comment type="caution">
    <text evidence="4">The sequence shown here is derived from an EMBL/GenBank/DDBJ whole genome shotgun (WGS) entry which is preliminary data.</text>
</comment>
<dbReference type="Proteomes" id="UP000177652">
    <property type="component" value="Unassembled WGS sequence"/>
</dbReference>
<dbReference type="GO" id="GO:0008757">
    <property type="term" value="F:S-adenosylmethionine-dependent methyltransferase activity"/>
    <property type="evidence" value="ECO:0007669"/>
    <property type="project" value="InterPro"/>
</dbReference>
<accession>A0A1F6DXH2</accession>